<dbReference type="GO" id="GO:0009063">
    <property type="term" value="P:amino acid catabolic process"/>
    <property type="evidence" value="ECO:0007669"/>
    <property type="project" value="InterPro"/>
</dbReference>
<dbReference type="Gene3D" id="3.20.20.120">
    <property type="entry name" value="Enolase-like C-terminal domain"/>
    <property type="match status" value="1"/>
</dbReference>
<dbReference type="GO" id="GO:0046872">
    <property type="term" value="F:metal ion binding"/>
    <property type="evidence" value="ECO:0007669"/>
    <property type="project" value="UniProtKB-KW"/>
</dbReference>
<dbReference type="InterPro" id="IPR029065">
    <property type="entry name" value="Enolase_C-like"/>
</dbReference>
<dbReference type="Proteomes" id="UP000050535">
    <property type="component" value="Unassembled WGS sequence"/>
</dbReference>
<gene>
    <name evidence="5" type="ORF">SY89_03333</name>
</gene>
<dbReference type="Gene3D" id="3.30.390.10">
    <property type="entry name" value="Enolase-like, N-terminal domain"/>
    <property type="match status" value="1"/>
</dbReference>
<name>A0A0N8HZC2_9EURY</name>
<organism evidence="5 6">
    <name type="scientific">Halolamina pelagica</name>
    <dbReference type="NCBI Taxonomy" id="699431"/>
    <lineage>
        <taxon>Archaea</taxon>
        <taxon>Methanobacteriati</taxon>
        <taxon>Methanobacteriota</taxon>
        <taxon>Stenosarchaea group</taxon>
        <taxon>Halobacteria</taxon>
        <taxon>Halobacteriales</taxon>
        <taxon>Haloferacaceae</taxon>
    </lineage>
</organism>
<dbReference type="SFLD" id="SFLDS00001">
    <property type="entry name" value="Enolase"/>
    <property type="match status" value="1"/>
</dbReference>
<proteinExistence type="inferred from homology"/>
<dbReference type="InterPro" id="IPR018110">
    <property type="entry name" value="Mandel_Rmase/mucon_lact_enz_CS"/>
</dbReference>
<protein>
    <submittedName>
        <fullName evidence="5">O-succinylbenzoate synthase</fullName>
    </submittedName>
</protein>
<dbReference type="SUPFAM" id="SSF54826">
    <property type="entry name" value="Enolase N-terminal domain-like"/>
    <property type="match status" value="1"/>
</dbReference>
<accession>A0A0N8HZC2</accession>
<keyword evidence="3" id="KW-0413">Isomerase</keyword>
<evidence type="ECO:0000313" key="6">
    <source>
        <dbReference type="Proteomes" id="UP000050535"/>
    </source>
</evidence>
<sequence length="365" mass="38506">MITSVEVVSREIPYADAFPTSYDDQSPTQHVFVRIRTDDATGYGEGSALKWFTGDTADTMAAIVRSEFVPAIEGKPVGEALGDCRELANRLPGNPGASAAVEMALLDLRAKQIGVPVRDLLGQPRRESIPLAFASGALPAETVASNAVDAFDAGFRTFKIKVTPDLESSAARINAVTRELAARADPDEVFVRADANTGWESYERATSAIDRIDRQAFIEYYEQPVAADAVGDLRSLRTSRGVPVFADEAVHGVDEVRELTREPAAVSGVCAKLAKAGSLGEIVRMGELAADAGLPVTLVSAFESSLGVAANLHIASVLPTLSSAAELGANLIAEDPVDRSIERAADTPVPEGPGLGVELDDALFD</sequence>
<dbReference type="Pfam" id="PF13378">
    <property type="entry name" value="MR_MLE_C"/>
    <property type="match status" value="1"/>
</dbReference>
<dbReference type="PANTHER" id="PTHR48073:SF2">
    <property type="entry name" value="O-SUCCINYLBENZOATE SYNTHASE"/>
    <property type="match status" value="1"/>
</dbReference>
<dbReference type="OrthoDB" id="42605at2157"/>
<evidence type="ECO:0000256" key="1">
    <source>
        <dbReference type="ARBA" id="ARBA00008031"/>
    </source>
</evidence>
<keyword evidence="6" id="KW-1185">Reference proteome</keyword>
<comment type="similarity">
    <text evidence="1">Belongs to the mandelate racemase/muconate lactonizing enzyme family.</text>
</comment>
<evidence type="ECO:0000313" key="5">
    <source>
        <dbReference type="EMBL" id="KPN29099.1"/>
    </source>
</evidence>
<evidence type="ECO:0000256" key="2">
    <source>
        <dbReference type="ARBA" id="ARBA00022723"/>
    </source>
</evidence>
<dbReference type="Pfam" id="PF02746">
    <property type="entry name" value="MR_MLE_N"/>
    <property type="match status" value="1"/>
</dbReference>
<dbReference type="PANTHER" id="PTHR48073">
    <property type="entry name" value="O-SUCCINYLBENZOATE SYNTHASE-RELATED"/>
    <property type="match status" value="1"/>
</dbReference>
<comment type="caution">
    <text evidence="5">The sequence shown here is derived from an EMBL/GenBank/DDBJ whole genome shotgun (WGS) entry which is preliminary data.</text>
</comment>
<dbReference type="SMART" id="SM00922">
    <property type="entry name" value="MR_MLE"/>
    <property type="match status" value="1"/>
</dbReference>
<dbReference type="STRING" id="699431.SY89_03333"/>
<dbReference type="InterPro" id="IPR013342">
    <property type="entry name" value="Mandelate_racemase_C"/>
</dbReference>
<dbReference type="InterPro" id="IPR013341">
    <property type="entry name" value="Mandelate_racemase_N_dom"/>
</dbReference>
<evidence type="ECO:0000256" key="3">
    <source>
        <dbReference type="ARBA" id="ARBA00023235"/>
    </source>
</evidence>
<dbReference type="SUPFAM" id="SSF51604">
    <property type="entry name" value="Enolase C-terminal domain-like"/>
    <property type="match status" value="1"/>
</dbReference>
<dbReference type="SFLD" id="SFLDG00180">
    <property type="entry name" value="muconate_cycloisomerase"/>
    <property type="match status" value="1"/>
</dbReference>
<dbReference type="PROSITE" id="PS00908">
    <property type="entry name" value="MR_MLE_1"/>
    <property type="match status" value="1"/>
</dbReference>
<feature type="domain" description="Mandelate racemase/muconate lactonizing enzyme C-terminal" evidence="4">
    <location>
        <begin position="140"/>
        <end position="243"/>
    </location>
</feature>
<dbReference type="InterPro" id="IPR036849">
    <property type="entry name" value="Enolase-like_C_sf"/>
</dbReference>
<dbReference type="GO" id="GO:0016854">
    <property type="term" value="F:racemase and epimerase activity"/>
    <property type="evidence" value="ECO:0007669"/>
    <property type="project" value="UniProtKB-ARBA"/>
</dbReference>
<dbReference type="EMBL" id="LGUC01000002">
    <property type="protein sequence ID" value="KPN29099.1"/>
    <property type="molecule type" value="Genomic_DNA"/>
</dbReference>
<dbReference type="AlphaFoldDB" id="A0A0N8HZC2"/>
<evidence type="ECO:0000259" key="4">
    <source>
        <dbReference type="SMART" id="SM00922"/>
    </source>
</evidence>
<dbReference type="RefSeq" id="WP_054584885.1">
    <property type="nucleotide sequence ID" value="NZ_LGUC01000002.1"/>
</dbReference>
<keyword evidence="2" id="KW-0479">Metal-binding</keyword>
<reference evidence="6" key="1">
    <citation type="submission" date="2013-11" db="EMBL/GenBank/DDBJ databases">
        <authorList>
            <person name="Hoang H.T."/>
            <person name="Killian M.L."/>
            <person name="Madson D.M."/>
            <person name="Arruda P.H.E."/>
            <person name="Sun D."/>
            <person name="Schwartz K.J."/>
            <person name="Yoon K."/>
        </authorList>
    </citation>
    <scope>NUCLEOTIDE SEQUENCE [LARGE SCALE GENOMIC DNA]</scope>
    <source>
        <strain evidence="6">CDK2</strain>
    </source>
</reference>
<dbReference type="InterPro" id="IPR029017">
    <property type="entry name" value="Enolase-like_N"/>
</dbReference>